<dbReference type="RefSeq" id="WP_063495664.1">
    <property type="nucleotide sequence ID" value="NZ_CP014578.1"/>
</dbReference>
<keyword evidence="2" id="KW-1185">Reference proteome</keyword>
<accession>A0A167VWH6</accession>
<dbReference type="AlphaFoldDB" id="A0A167VWH6"/>
<dbReference type="KEGG" id="buz:AYM40_07520"/>
<evidence type="ECO:0000313" key="1">
    <source>
        <dbReference type="EMBL" id="ANB72227.1"/>
    </source>
</evidence>
<evidence type="ECO:0008006" key="3">
    <source>
        <dbReference type="Google" id="ProtNLM"/>
    </source>
</evidence>
<dbReference type="Proteomes" id="UP000076852">
    <property type="component" value="Chromosome 1"/>
</dbReference>
<reference evidence="1 2" key="1">
    <citation type="journal article" date="2016" name="Gene">
        <title>PacBio SMRT assembly of a complex multi-replicon genome reveals chlorocatechol degradative operon in a region of genome plasticity.</title>
        <authorList>
            <person name="Ricker N."/>
            <person name="Shen S.Y."/>
            <person name="Goordial J."/>
            <person name="Jin S."/>
            <person name="Fulthorpe R.R."/>
        </authorList>
    </citation>
    <scope>NUCLEOTIDE SEQUENCE [LARGE SCALE GENOMIC DNA]</scope>
    <source>
        <strain evidence="1 2">OLGA172</strain>
    </source>
</reference>
<dbReference type="EMBL" id="CP014578">
    <property type="protein sequence ID" value="ANB72227.1"/>
    <property type="molecule type" value="Genomic_DNA"/>
</dbReference>
<protein>
    <recommendedName>
        <fullName evidence="3">RNA-binding protein</fullName>
    </recommendedName>
</protein>
<organism evidence="1 2">
    <name type="scientific">Paraburkholderia phytofirmans OLGA172</name>
    <dbReference type="NCBI Taxonomy" id="1417228"/>
    <lineage>
        <taxon>Bacteria</taxon>
        <taxon>Pseudomonadati</taxon>
        <taxon>Pseudomonadota</taxon>
        <taxon>Betaproteobacteria</taxon>
        <taxon>Burkholderiales</taxon>
        <taxon>Burkholderiaceae</taxon>
        <taxon>Paraburkholderia</taxon>
    </lineage>
</organism>
<dbReference type="OrthoDB" id="9102094at2"/>
<evidence type="ECO:0000313" key="2">
    <source>
        <dbReference type="Proteomes" id="UP000076852"/>
    </source>
</evidence>
<name>A0A167VWH6_9BURK</name>
<gene>
    <name evidence="1" type="ORF">AYM40_07520</name>
</gene>
<proteinExistence type="predicted"/>
<sequence>MKLWISNLPPNKSDEDVRAFVRKSTQVEIDAITRIDGDGSRPRVLIEIGGATQLMLQAMQRRLHEMYWDQHEISVHIMSFSDQG</sequence>